<dbReference type="RefSeq" id="WP_130982389.1">
    <property type="nucleotide sequence ID" value="NZ_SISG01000001.1"/>
</dbReference>
<evidence type="ECO:0000313" key="3">
    <source>
        <dbReference type="Proteomes" id="UP000294194"/>
    </source>
</evidence>
<dbReference type="Proteomes" id="UP000294194">
    <property type="component" value="Unassembled WGS sequence"/>
</dbReference>
<dbReference type="SUPFAM" id="SSF54001">
    <property type="entry name" value="Cysteine proteinases"/>
    <property type="match status" value="1"/>
</dbReference>
<comment type="caution">
    <text evidence="2">The sequence shown here is derived from an EMBL/GenBank/DDBJ whole genome shotgun (WGS) entry which is preliminary data.</text>
</comment>
<evidence type="ECO:0000259" key="1">
    <source>
        <dbReference type="Pfam" id="PF12671"/>
    </source>
</evidence>
<dbReference type="AlphaFoldDB" id="A0A4Q9GTD8"/>
<organism evidence="2 3">
    <name type="scientific">Glaciihabitans arcticus</name>
    <dbReference type="NCBI Taxonomy" id="2668039"/>
    <lineage>
        <taxon>Bacteria</taxon>
        <taxon>Bacillati</taxon>
        <taxon>Actinomycetota</taxon>
        <taxon>Actinomycetes</taxon>
        <taxon>Micrococcales</taxon>
        <taxon>Microbacteriaceae</taxon>
        <taxon>Glaciihabitans</taxon>
    </lineage>
</organism>
<dbReference type="EMBL" id="SISG01000001">
    <property type="protein sequence ID" value="TBN58282.1"/>
    <property type="molecule type" value="Genomic_DNA"/>
</dbReference>
<gene>
    <name evidence="2" type="ORF">EYE40_13245</name>
</gene>
<dbReference type="PANTHER" id="PTHR40032:SF1">
    <property type="entry name" value="EXPORTED PROTEIN"/>
    <property type="match status" value="1"/>
</dbReference>
<feature type="domain" description="Putative amidase" evidence="1">
    <location>
        <begin position="49"/>
        <end position="182"/>
    </location>
</feature>
<dbReference type="InterPro" id="IPR024301">
    <property type="entry name" value="Amidase_6"/>
</dbReference>
<name>A0A4Q9GTD8_9MICO</name>
<accession>A0A4Q9GTD8</accession>
<dbReference type="PANTHER" id="PTHR40032">
    <property type="entry name" value="EXPORTED PROTEIN-RELATED"/>
    <property type="match status" value="1"/>
</dbReference>
<sequence length="198" mass="21606">MPERRRSRLRVWLVAGGCVLVLVAAVAIGVRPGSVTPSGGAATSGVDAQLAYLDEHWQERNTSQFGSLADTDCVNFTSQGLLARGWTMNADWWQLSVFGWNRYAKPWVSSTAFRDYVAAHPELGSSVEAADAQLGDIVQFDWDNSGNRDHTATVSRIDADGTIRVIQHSADRQFEAVDALIADHADGNGTAYFWHPAD</sequence>
<dbReference type="Pfam" id="PF12671">
    <property type="entry name" value="Amidase_6"/>
    <property type="match status" value="1"/>
</dbReference>
<protein>
    <recommendedName>
        <fullName evidence="1">Putative amidase domain-containing protein</fullName>
    </recommendedName>
</protein>
<keyword evidence="3" id="KW-1185">Reference proteome</keyword>
<evidence type="ECO:0000313" key="2">
    <source>
        <dbReference type="EMBL" id="TBN58282.1"/>
    </source>
</evidence>
<reference evidence="3" key="1">
    <citation type="submission" date="2019-02" db="EMBL/GenBank/DDBJ databases">
        <title>Glaciihabitans arcticus sp. nov., a psychrotolerant bacterium isolated from polar soil.</title>
        <authorList>
            <person name="Dahal R.H."/>
        </authorList>
    </citation>
    <scope>NUCLEOTIDE SEQUENCE [LARGE SCALE GENOMIC DNA]</scope>
    <source>
        <strain evidence="3">RP-3-7</strain>
    </source>
</reference>
<proteinExistence type="predicted"/>
<dbReference type="InterPro" id="IPR038765">
    <property type="entry name" value="Papain-like_cys_pep_sf"/>
</dbReference>